<evidence type="ECO:0000256" key="1">
    <source>
        <dbReference type="ARBA" id="ARBA00005187"/>
    </source>
</evidence>
<dbReference type="Pfam" id="PF13537">
    <property type="entry name" value="GATase_7"/>
    <property type="match status" value="1"/>
</dbReference>
<evidence type="ECO:0000259" key="8">
    <source>
        <dbReference type="PROSITE" id="PS51278"/>
    </source>
</evidence>
<gene>
    <name evidence="9" type="primary">asnB</name>
    <name evidence="9" type="ORF">C1702_12835</name>
</gene>
<dbReference type="InterPro" id="IPR006426">
    <property type="entry name" value="Asn_synth_AEB"/>
</dbReference>
<dbReference type="InterPro" id="IPR029055">
    <property type="entry name" value="Ntn_hydrolases_N"/>
</dbReference>
<sequence length="631" mass="70562">MCGIAGLYTLDETRPADPSIVDAMCRMIVHRGPDDQGVHVHGGAQIGMRRLSIIDLASGHQPIHNEERTVWVVFNGEIYNFRELRRELEALGHRFYTQTDTECIVHAYEQYGEDCFRRLRGMFGIAILDLRERKLVLARDRLGKKPLYYTTTPDGTLAFASELKCLYAVPGFWPRISAEATHDYFALGYVPAPASIYEGVHKLPPAHYLVVRQGQVSVQRYWQLDFGPKWQAGEAELKGQLLEKLEDAVRARLVSDVPFGAFLSGGIDSSVVAVLMARNLAAPVKTFTIGFKEAAFNELPDARSVATHIGADHHELIVEADAVGLLKDLVWYFDEPFGDSSAIPTYLVSRLAAQHVKMVLSGDGGDELFAGYERYRRFQRLDAFARGTLGLGGTALRAASLVAGKARGVRLRRIADRVDQPYPQRYLSGVALNTAADLRMLLVPEVAGNDPFVRVSDRFTRADIADPMEKILAGDIDTYLADDILVKVDRMTMANSLEARSPLLDHELLEFAARLPLDLKLRNGSGKYLLKQVARDLLPAAVLDKPKQGFAIPVAKWFREDLRELMLDTLADRRFRERGIFNTAGVRRCMELHLAGSHDYSEPLWLLLTYEMWARRFIDGGVQARPVPVAA</sequence>
<dbReference type="PROSITE" id="PS51278">
    <property type="entry name" value="GATASE_TYPE_2"/>
    <property type="match status" value="1"/>
</dbReference>
<dbReference type="RefSeq" id="WP_104358112.1">
    <property type="nucleotide sequence ID" value="NZ_CP064338.1"/>
</dbReference>
<dbReference type="CDD" id="cd00712">
    <property type="entry name" value="AsnB"/>
    <property type="match status" value="1"/>
</dbReference>
<keyword evidence="5" id="KW-0067">ATP-binding</keyword>
<dbReference type="Gene3D" id="3.60.20.10">
    <property type="entry name" value="Glutamine Phosphoribosylpyrophosphate, subunit 1, domain 1"/>
    <property type="match status" value="1"/>
</dbReference>
<dbReference type="EMBL" id="PSNY01000014">
    <property type="protein sequence ID" value="PPE69158.1"/>
    <property type="molecule type" value="Genomic_DNA"/>
</dbReference>
<dbReference type="InterPro" id="IPR033738">
    <property type="entry name" value="AsnB_N"/>
</dbReference>
<dbReference type="GO" id="GO:0006529">
    <property type="term" value="P:asparagine biosynthetic process"/>
    <property type="evidence" value="ECO:0007669"/>
    <property type="project" value="InterPro"/>
</dbReference>
<evidence type="ECO:0000256" key="6">
    <source>
        <dbReference type="ARBA" id="ARBA00022962"/>
    </source>
</evidence>
<dbReference type="InterPro" id="IPR014729">
    <property type="entry name" value="Rossmann-like_a/b/a_fold"/>
</dbReference>
<dbReference type="EC" id="6.3.5.4" evidence="3"/>
<dbReference type="PANTHER" id="PTHR43284:SF1">
    <property type="entry name" value="ASPARAGINE SYNTHETASE"/>
    <property type="match status" value="1"/>
</dbReference>
<dbReference type="GO" id="GO:0004066">
    <property type="term" value="F:asparagine synthase (glutamine-hydrolyzing) activity"/>
    <property type="evidence" value="ECO:0007669"/>
    <property type="project" value="UniProtKB-EC"/>
</dbReference>
<dbReference type="GO" id="GO:0005829">
    <property type="term" value="C:cytosol"/>
    <property type="evidence" value="ECO:0007669"/>
    <property type="project" value="TreeGrafter"/>
</dbReference>
<dbReference type="PANTHER" id="PTHR43284">
    <property type="entry name" value="ASPARAGINE SYNTHETASE (GLUTAMINE-HYDROLYZING)"/>
    <property type="match status" value="1"/>
</dbReference>
<dbReference type="SUPFAM" id="SSF56235">
    <property type="entry name" value="N-terminal nucleophile aminohydrolases (Ntn hydrolases)"/>
    <property type="match status" value="1"/>
</dbReference>
<dbReference type="NCBIfam" id="TIGR01536">
    <property type="entry name" value="asn_synth_AEB"/>
    <property type="match status" value="1"/>
</dbReference>
<dbReference type="Pfam" id="PF00733">
    <property type="entry name" value="Asn_synthase"/>
    <property type="match status" value="1"/>
</dbReference>
<protein>
    <recommendedName>
        <fullName evidence="3">asparagine synthase (glutamine-hydrolyzing)</fullName>
        <ecNumber evidence="3">6.3.5.4</ecNumber>
    </recommendedName>
</protein>
<evidence type="ECO:0000313" key="9">
    <source>
        <dbReference type="EMBL" id="PPE69158.1"/>
    </source>
</evidence>
<reference evidence="9 10" key="1">
    <citation type="submission" date="2018-02" db="EMBL/GenBank/DDBJ databases">
        <title>Reclassifiation of [Polyangium] brachysporum DSM 7029 as Guopingzhaonella breviflexa gen. nov., sp. nov., a member of the family Comamonadaceae.</title>
        <authorList>
            <person name="Tang B."/>
        </authorList>
    </citation>
    <scope>NUCLEOTIDE SEQUENCE [LARGE SCALE GENOMIC DNA]</scope>
    <source>
        <strain evidence="9 10">DSM 15344</strain>
    </source>
</reference>
<keyword evidence="10" id="KW-1185">Reference proteome</keyword>
<dbReference type="Gene3D" id="3.40.50.620">
    <property type="entry name" value="HUPs"/>
    <property type="match status" value="1"/>
</dbReference>
<dbReference type="SUPFAM" id="SSF52402">
    <property type="entry name" value="Adenine nucleotide alpha hydrolases-like"/>
    <property type="match status" value="1"/>
</dbReference>
<proteinExistence type="inferred from homology"/>
<evidence type="ECO:0000256" key="3">
    <source>
        <dbReference type="ARBA" id="ARBA00012737"/>
    </source>
</evidence>
<feature type="domain" description="Glutamine amidotransferase type-2" evidence="8">
    <location>
        <begin position="2"/>
        <end position="214"/>
    </location>
</feature>
<accession>A0A2S5T2P7</accession>
<evidence type="ECO:0000256" key="7">
    <source>
        <dbReference type="ARBA" id="ARBA00048741"/>
    </source>
</evidence>
<dbReference type="InterPro" id="IPR017932">
    <property type="entry name" value="GATase_2_dom"/>
</dbReference>
<comment type="similarity">
    <text evidence="2">Belongs to the asparagine synthetase family.</text>
</comment>
<dbReference type="PIRSF" id="PIRSF001589">
    <property type="entry name" value="Asn_synthetase_glu-h"/>
    <property type="match status" value="1"/>
</dbReference>
<keyword evidence="4" id="KW-0547">Nucleotide-binding</keyword>
<name>A0A2S5T2P7_9BURK</name>
<dbReference type="CDD" id="cd01991">
    <property type="entry name" value="Asn_synthase_B_C"/>
    <property type="match status" value="1"/>
</dbReference>
<dbReference type="AlphaFoldDB" id="A0A2S5T2P7"/>
<evidence type="ECO:0000313" key="10">
    <source>
        <dbReference type="Proteomes" id="UP000239406"/>
    </source>
</evidence>
<evidence type="ECO:0000256" key="2">
    <source>
        <dbReference type="ARBA" id="ARBA00005752"/>
    </source>
</evidence>
<dbReference type="Proteomes" id="UP000239406">
    <property type="component" value="Unassembled WGS sequence"/>
</dbReference>
<comment type="catalytic activity">
    <reaction evidence="7">
        <text>L-aspartate + L-glutamine + ATP + H2O = L-asparagine + L-glutamate + AMP + diphosphate + H(+)</text>
        <dbReference type="Rhea" id="RHEA:12228"/>
        <dbReference type="ChEBI" id="CHEBI:15377"/>
        <dbReference type="ChEBI" id="CHEBI:15378"/>
        <dbReference type="ChEBI" id="CHEBI:29985"/>
        <dbReference type="ChEBI" id="CHEBI:29991"/>
        <dbReference type="ChEBI" id="CHEBI:30616"/>
        <dbReference type="ChEBI" id="CHEBI:33019"/>
        <dbReference type="ChEBI" id="CHEBI:58048"/>
        <dbReference type="ChEBI" id="CHEBI:58359"/>
        <dbReference type="ChEBI" id="CHEBI:456215"/>
        <dbReference type="EC" id="6.3.5.4"/>
    </reaction>
</comment>
<organism evidence="9 10">
    <name type="scientific">Caldimonas thermodepolymerans</name>
    <dbReference type="NCBI Taxonomy" id="215580"/>
    <lineage>
        <taxon>Bacteria</taxon>
        <taxon>Pseudomonadati</taxon>
        <taxon>Pseudomonadota</taxon>
        <taxon>Betaproteobacteria</taxon>
        <taxon>Burkholderiales</taxon>
        <taxon>Sphaerotilaceae</taxon>
        <taxon>Caldimonas</taxon>
    </lineage>
</organism>
<dbReference type="InterPro" id="IPR001962">
    <property type="entry name" value="Asn_synthase"/>
</dbReference>
<comment type="pathway">
    <text evidence="1">Amino-acid biosynthesis; L-asparagine biosynthesis; L-asparagine from L-aspartate (L-Gln route): step 1/1.</text>
</comment>
<comment type="caution">
    <text evidence="9">The sequence shown here is derived from an EMBL/GenBank/DDBJ whole genome shotgun (WGS) entry which is preliminary data.</text>
</comment>
<dbReference type="InterPro" id="IPR051786">
    <property type="entry name" value="ASN_synthetase/amidase"/>
</dbReference>
<evidence type="ECO:0000256" key="4">
    <source>
        <dbReference type="ARBA" id="ARBA00022741"/>
    </source>
</evidence>
<evidence type="ECO:0000256" key="5">
    <source>
        <dbReference type="ARBA" id="ARBA00022840"/>
    </source>
</evidence>
<dbReference type="GO" id="GO:0005524">
    <property type="term" value="F:ATP binding"/>
    <property type="evidence" value="ECO:0007669"/>
    <property type="project" value="UniProtKB-KW"/>
</dbReference>
<keyword evidence="6" id="KW-0315">Glutamine amidotransferase</keyword>